<gene>
    <name evidence="2" type="ORF">UFOPK4372_00565</name>
</gene>
<feature type="compositionally biased region" description="Polar residues" evidence="1">
    <location>
        <begin position="1"/>
        <end position="21"/>
    </location>
</feature>
<reference evidence="2" key="1">
    <citation type="submission" date="2020-05" db="EMBL/GenBank/DDBJ databases">
        <authorList>
            <person name="Chiriac C."/>
            <person name="Salcher M."/>
            <person name="Ghai R."/>
            <person name="Kavagutti S V."/>
        </authorList>
    </citation>
    <scope>NUCLEOTIDE SEQUENCE</scope>
</reference>
<proteinExistence type="predicted"/>
<protein>
    <submittedName>
        <fullName evidence="2">Unannotated protein</fullName>
    </submittedName>
</protein>
<evidence type="ECO:0000256" key="1">
    <source>
        <dbReference type="SAM" id="MobiDB-lite"/>
    </source>
</evidence>
<feature type="region of interest" description="Disordered" evidence="1">
    <location>
        <begin position="1"/>
        <end position="26"/>
    </location>
</feature>
<accession>A0A6J7V0Z4</accession>
<evidence type="ECO:0000313" key="2">
    <source>
        <dbReference type="EMBL" id="CAB5072175.1"/>
    </source>
</evidence>
<organism evidence="2">
    <name type="scientific">freshwater metagenome</name>
    <dbReference type="NCBI Taxonomy" id="449393"/>
    <lineage>
        <taxon>unclassified sequences</taxon>
        <taxon>metagenomes</taxon>
        <taxon>ecological metagenomes</taxon>
    </lineage>
</organism>
<dbReference type="EMBL" id="CAFBQZ010000031">
    <property type="protein sequence ID" value="CAB5072175.1"/>
    <property type="molecule type" value="Genomic_DNA"/>
</dbReference>
<dbReference type="AlphaFoldDB" id="A0A6J7V0Z4"/>
<name>A0A6J7V0Z4_9ZZZZ</name>
<sequence length="90" mass="9437">MSSFSTGSLPALQKSTNSGISTRGFADPRYEPRIVLTSATNERADIESISEAGGKPTVTVVPPRLVASYAAFKVSARPAHSMATRTPAGR</sequence>